<comment type="caution">
    <text evidence="4">The sequence shown here is derived from an EMBL/GenBank/DDBJ whole genome shotgun (WGS) entry which is preliminary data.</text>
</comment>
<evidence type="ECO:0000256" key="1">
    <source>
        <dbReference type="ARBA" id="ARBA00001957"/>
    </source>
</evidence>
<evidence type="ECO:0000259" key="3">
    <source>
        <dbReference type="PROSITE" id="PS50075"/>
    </source>
</evidence>
<dbReference type="InterPro" id="IPR009081">
    <property type="entry name" value="PP-bd_ACP"/>
</dbReference>
<gene>
    <name evidence="4" type="ORF">G3I59_01190</name>
</gene>
<sequence length="593" mass="63445">MAEPDPRVERLSGTKRELLSRWLAGSPAAAAPETGAERTVAAIWREVLDLGEVGRDDDYFALGGDSVHAIVIVAKLEEAGLRITAQDLFDLATVRGVAERAVLGAVPSVAAGPSRTEHPLGPMQEGMLYHSAGGSGPGAYVVQVCCSLTGELDPAAFRAAWAAVLAATPALRGSFGWAGRAEPHQVVAATAEPDVEFLDWRDRGVPERAEALAEYLDRDRERGFDLGRAPLFRLALMRESATGWRCVWTHHHLILDGWSQQLVLADVLASYAALQTGAEPRLPRRPAMPDYLDWLRPRDAAADLAFWGRQFAGLPGPSRIAGPGCVRGQVLAPRRGEVAVTVPESATAALNSLCRGHGLTVSTVLYGVWGLLLGELCASADVVFGVTVSGRPPSLPGATELVGMLINTLPLRVRCTGEAAVLPWLRELRDRLAGMREHGHLPLSRITRAIGLNRGETLFDTIVVIENFPVAVTGGTSGALAIGDVRTLVDEGYPLVLEAVPGAEIRLRARHDPSRLTAAEVRGMLDACTGCLDALVADPAQPVCRLRARLAERHRLSREQEFLDRRDSAGQQLRTARRRGAADIGGTHAGEGS</sequence>
<feature type="region of interest" description="Disordered" evidence="2">
    <location>
        <begin position="560"/>
        <end position="593"/>
    </location>
</feature>
<dbReference type="SUPFAM" id="SSF52777">
    <property type="entry name" value="CoA-dependent acyltransferases"/>
    <property type="match status" value="2"/>
</dbReference>
<dbReference type="Gene3D" id="1.10.1200.10">
    <property type="entry name" value="ACP-like"/>
    <property type="match status" value="1"/>
</dbReference>
<dbReference type="RefSeq" id="WP_067594038.1">
    <property type="nucleotide sequence ID" value="NZ_JAAGNC010000008.1"/>
</dbReference>
<reference evidence="4 5" key="1">
    <citation type="submission" date="2020-01" db="EMBL/GenBank/DDBJ databases">
        <title>Insect and environment-associated Actinomycetes.</title>
        <authorList>
            <person name="Currrie C."/>
            <person name="Chevrette M."/>
            <person name="Carlson C."/>
            <person name="Stubbendieck R."/>
            <person name="Wendt-Pienkowski E."/>
        </authorList>
    </citation>
    <scope>NUCLEOTIDE SEQUENCE [LARGE SCALE GENOMIC DNA]</scope>
    <source>
        <strain evidence="4 5">SID8386</strain>
    </source>
</reference>
<evidence type="ECO:0000313" key="4">
    <source>
        <dbReference type="EMBL" id="NEC54260.1"/>
    </source>
</evidence>
<dbReference type="InterPro" id="IPR023213">
    <property type="entry name" value="CAT-like_dom_sf"/>
</dbReference>
<name>A0ABX0BJ51_9PSEU</name>
<dbReference type="Pfam" id="PF00550">
    <property type="entry name" value="PP-binding"/>
    <property type="match status" value="1"/>
</dbReference>
<proteinExistence type="predicted"/>
<dbReference type="Gene3D" id="3.30.559.30">
    <property type="entry name" value="Nonribosomal peptide synthetase, condensation domain"/>
    <property type="match status" value="1"/>
</dbReference>
<dbReference type="InterPro" id="IPR036736">
    <property type="entry name" value="ACP-like_sf"/>
</dbReference>
<dbReference type="InterPro" id="IPR001242">
    <property type="entry name" value="Condensation_dom"/>
</dbReference>
<protein>
    <recommendedName>
        <fullName evidence="3">Carrier domain-containing protein</fullName>
    </recommendedName>
</protein>
<evidence type="ECO:0000313" key="5">
    <source>
        <dbReference type="Proteomes" id="UP000470404"/>
    </source>
</evidence>
<dbReference type="Pfam" id="PF00668">
    <property type="entry name" value="Condensation"/>
    <property type="match status" value="1"/>
</dbReference>
<dbReference type="PANTHER" id="PTHR45527:SF1">
    <property type="entry name" value="FATTY ACID SYNTHASE"/>
    <property type="match status" value="1"/>
</dbReference>
<accession>A0ABX0BJ51</accession>
<dbReference type="PROSITE" id="PS50075">
    <property type="entry name" value="CARRIER"/>
    <property type="match status" value="1"/>
</dbReference>
<dbReference type="EMBL" id="JAAGNC010000008">
    <property type="protein sequence ID" value="NEC54260.1"/>
    <property type="molecule type" value="Genomic_DNA"/>
</dbReference>
<dbReference type="SUPFAM" id="SSF47336">
    <property type="entry name" value="ACP-like"/>
    <property type="match status" value="1"/>
</dbReference>
<dbReference type="Proteomes" id="UP000470404">
    <property type="component" value="Unassembled WGS sequence"/>
</dbReference>
<feature type="domain" description="Carrier" evidence="3">
    <location>
        <begin position="31"/>
        <end position="105"/>
    </location>
</feature>
<evidence type="ECO:0000256" key="2">
    <source>
        <dbReference type="SAM" id="MobiDB-lite"/>
    </source>
</evidence>
<dbReference type="Gene3D" id="3.30.559.10">
    <property type="entry name" value="Chloramphenicol acetyltransferase-like domain"/>
    <property type="match status" value="1"/>
</dbReference>
<keyword evidence="5" id="KW-1185">Reference proteome</keyword>
<organism evidence="4 5">
    <name type="scientific">Amycolatopsis rubida</name>
    <dbReference type="NCBI Taxonomy" id="112413"/>
    <lineage>
        <taxon>Bacteria</taxon>
        <taxon>Bacillati</taxon>
        <taxon>Actinomycetota</taxon>
        <taxon>Actinomycetes</taxon>
        <taxon>Pseudonocardiales</taxon>
        <taxon>Pseudonocardiaceae</taxon>
        <taxon>Amycolatopsis</taxon>
    </lineage>
</organism>
<dbReference type="PANTHER" id="PTHR45527">
    <property type="entry name" value="NONRIBOSOMAL PEPTIDE SYNTHETASE"/>
    <property type="match status" value="1"/>
</dbReference>
<comment type="cofactor">
    <cofactor evidence="1">
        <name>pantetheine 4'-phosphate</name>
        <dbReference type="ChEBI" id="CHEBI:47942"/>
    </cofactor>
</comment>